<evidence type="ECO:0000256" key="2">
    <source>
        <dbReference type="ARBA" id="ARBA00022803"/>
    </source>
</evidence>
<gene>
    <name evidence="5" type="ORF">KFL_000610100</name>
</gene>
<organism evidence="5 6">
    <name type="scientific">Klebsormidium nitens</name>
    <name type="common">Green alga</name>
    <name type="synonym">Ulothrix nitens</name>
    <dbReference type="NCBI Taxonomy" id="105231"/>
    <lineage>
        <taxon>Eukaryota</taxon>
        <taxon>Viridiplantae</taxon>
        <taxon>Streptophyta</taxon>
        <taxon>Klebsormidiophyceae</taxon>
        <taxon>Klebsormidiales</taxon>
        <taxon>Klebsormidiaceae</taxon>
        <taxon>Klebsormidium</taxon>
    </lineage>
</organism>
<feature type="region of interest" description="Disordered" evidence="4">
    <location>
        <begin position="787"/>
        <end position="830"/>
    </location>
</feature>
<protein>
    <submittedName>
        <fullName evidence="5">Uncharacterized protein</fullName>
    </submittedName>
</protein>
<dbReference type="STRING" id="105231.A0A0U9HL85"/>
<dbReference type="PANTHER" id="PTHR16193:SF0">
    <property type="entry name" value="TETRATRICOPEPTIDE REPEAT PROTEIN 27"/>
    <property type="match status" value="1"/>
</dbReference>
<evidence type="ECO:0000313" key="6">
    <source>
        <dbReference type="Proteomes" id="UP000054558"/>
    </source>
</evidence>
<dbReference type="OMA" id="NNRYARA"/>
<evidence type="ECO:0000256" key="3">
    <source>
        <dbReference type="PROSITE-ProRule" id="PRU00339"/>
    </source>
</evidence>
<feature type="compositionally biased region" description="Low complexity" evidence="4">
    <location>
        <begin position="818"/>
        <end position="830"/>
    </location>
</feature>
<feature type="region of interest" description="Disordered" evidence="4">
    <location>
        <begin position="847"/>
        <end position="877"/>
    </location>
</feature>
<evidence type="ECO:0000256" key="1">
    <source>
        <dbReference type="ARBA" id="ARBA00022737"/>
    </source>
</evidence>
<dbReference type="SMART" id="SM00028">
    <property type="entry name" value="TPR"/>
    <property type="match status" value="5"/>
</dbReference>
<feature type="repeat" description="TPR" evidence="3">
    <location>
        <begin position="670"/>
        <end position="703"/>
    </location>
</feature>
<dbReference type="InterPro" id="IPR044244">
    <property type="entry name" value="TTC27/Emw1"/>
</dbReference>
<evidence type="ECO:0000256" key="4">
    <source>
        <dbReference type="SAM" id="MobiDB-lite"/>
    </source>
</evidence>
<feature type="repeat" description="TPR" evidence="3">
    <location>
        <begin position="704"/>
        <end position="737"/>
    </location>
</feature>
<feature type="compositionally biased region" description="Polar residues" evidence="4">
    <location>
        <begin position="236"/>
        <end position="254"/>
    </location>
</feature>
<dbReference type="PANTHER" id="PTHR16193">
    <property type="entry name" value="TETRATRICOPEPTIDE REPEAT PROTEIN 27"/>
    <property type="match status" value="1"/>
</dbReference>
<dbReference type="Proteomes" id="UP000054558">
    <property type="component" value="Unassembled WGS sequence"/>
</dbReference>
<reference evidence="5 6" key="1">
    <citation type="journal article" date="2014" name="Nat. Commun.">
        <title>Klebsormidium flaccidum genome reveals primary factors for plant terrestrial adaptation.</title>
        <authorList>
            <person name="Hori K."/>
            <person name="Maruyama F."/>
            <person name="Fujisawa T."/>
            <person name="Togashi T."/>
            <person name="Yamamoto N."/>
            <person name="Seo M."/>
            <person name="Sato S."/>
            <person name="Yamada T."/>
            <person name="Mori H."/>
            <person name="Tajima N."/>
            <person name="Moriyama T."/>
            <person name="Ikeuchi M."/>
            <person name="Watanabe M."/>
            <person name="Wada H."/>
            <person name="Kobayashi K."/>
            <person name="Saito M."/>
            <person name="Masuda T."/>
            <person name="Sasaki-Sekimoto Y."/>
            <person name="Mashiguchi K."/>
            <person name="Awai K."/>
            <person name="Shimojima M."/>
            <person name="Masuda S."/>
            <person name="Iwai M."/>
            <person name="Nobusawa T."/>
            <person name="Narise T."/>
            <person name="Kondo S."/>
            <person name="Saito H."/>
            <person name="Sato R."/>
            <person name="Murakawa M."/>
            <person name="Ihara Y."/>
            <person name="Oshima-Yamada Y."/>
            <person name="Ohtaka K."/>
            <person name="Satoh M."/>
            <person name="Sonobe K."/>
            <person name="Ishii M."/>
            <person name="Ohtani R."/>
            <person name="Kanamori-Sato M."/>
            <person name="Honoki R."/>
            <person name="Miyazaki D."/>
            <person name="Mochizuki H."/>
            <person name="Umetsu J."/>
            <person name="Higashi K."/>
            <person name="Shibata D."/>
            <person name="Kamiya Y."/>
            <person name="Sato N."/>
            <person name="Nakamura Y."/>
            <person name="Tabata S."/>
            <person name="Ida S."/>
            <person name="Kurokawa K."/>
            <person name="Ohta H."/>
        </authorList>
    </citation>
    <scope>NUCLEOTIDE SEQUENCE [LARGE SCALE GENOMIC DNA]</scope>
    <source>
        <strain evidence="5 6">NIES-2285</strain>
    </source>
</reference>
<dbReference type="AlphaFoldDB" id="A0A0U9HL85"/>
<accession>A0A0U9HL85</accession>
<keyword evidence="6" id="KW-1185">Reference proteome</keyword>
<feature type="region of interest" description="Disordered" evidence="4">
    <location>
        <begin position="387"/>
        <end position="413"/>
    </location>
</feature>
<dbReference type="SUPFAM" id="SSF48452">
    <property type="entry name" value="TPR-like"/>
    <property type="match status" value="2"/>
</dbReference>
<feature type="region of interest" description="Disordered" evidence="4">
    <location>
        <begin position="222"/>
        <end position="254"/>
    </location>
</feature>
<feature type="compositionally biased region" description="Low complexity" evidence="4">
    <location>
        <begin position="793"/>
        <end position="802"/>
    </location>
</feature>
<sequence length="1016" mass="108312">MAPSTDSLFELRLLRTSLSGASTPPTTPDDASPQALHLADTLLRLIEAGRYLDALRSSGARLVLGPSMLPGADQKHDDPQHYYQGVREKAQELRETEGGPLLTTAVGVAALYAFVQVNILGPQAQFPPFPLASSAASETAHGDTAEQETSDDFADFAASIQSSTSGETADSAQAGPGFDWDDWARRELVIDGTDVVGRYALPQYLLLARILLVEPHVQNLGASPTTEVPPPLPSGESASSQSPNLPQITLTPPENSSAPLSGYWWAARTLLVEQRLLAEHSASLRGAIFLLLPAVLESFGSAQAAQRSIPAGDAWKAGEAGVVAGVACLEAGLAQHAYRQTDAAAALFERAARESGLEIEVTGALGYRTPHQVDAKAQMVVRTATTGPAATYDSDPDEPTTSTPPPPESLLPKDKFAADTEVFMQPRLVPSAQPDSQRLTSIAQCLLLAHCLDVRKQSPSDELIAWQAAPFLEAVQAQKRQRPGVRAAGGLARARWERHRGRTRERAFLTMQQLVDELSGADIPANSHPATAASRLRYGLSVWFPSWPALQKELGEEMVRNGMVGAALDVFERLELWDNLIYCLKGLGKVAQATSLVRARLEVSPKDPRLWCSLGDLTLDDACYTKAWEVSAHRHARAQRSLAKSAQGRGDFAAAIRHWELALAINPLFSGAWFELAFAALKEGDDKRAINALTRTVQLEPDNGEAWNNIGALNLKADNFKEAYIALQEAVKYRHDQWQSWENLGKAALGVRAYGQACRATAKVLDLSRDKRLDVSTLRRLVEWVEHSRKSDASGAAHSAGAPPEPSGGMGPGFKSGPVTTTVEEVSNSVNEPEGLSAADVAAAVHAAADGGDEEESGSGGVAESGPEEGGELASERELSAVGELLKRAVGSGEGGAEVWGLQARFFEATGDVDMAKESRLKQVRALQSSSWQHEDAGFEAMAAASIALADVYMASSAAAAGQGAGREKRELGAARLQLRGVIKQAQERFSGTASYAALEGSLAKVEEALKNLSSG</sequence>
<proteinExistence type="predicted"/>
<dbReference type="EMBL" id="DF237010">
    <property type="protein sequence ID" value="GAQ80732.1"/>
    <property type="molecule type" value="Genomic_DNA"/>
</dbReference>
<dbReference type="Gene3D" id="1.25.40.10">
    <property type="entry name" value="Tetratricopeptide repeat domain"/>
    <property type="match status" value="1"/>
</dbReference>
<keyword evidence="2 3" id="KW-0802">TPR repeat</keyword>
<name>A0A0U9HL85_KLENI</name>
<dbReference type="PROSITE" id="PS50005">
    <property type="entry name" value="TPR"/>
    <property type="match status" value="2"/>
</dbReference>
<keyword evidence="1" id="KW-0677">Repeat</keyword>
<dbReference type="InterPro" id="IPR019734">
    <property type="entry name" value="TPR_rpt"/>
</dbReference>
<dbReference type="OrthoDB" id="1936594at2759"/>
<evidence type="ECO:0000313" key="5">
    <source>
        <dbReference type="EMBL" id="GAQ80732.1"/>
    </source>
</evidence>
<dbReference type="InterPro" id="IPR011990">
    <property type="entry name" value="TPR-like_helical_dom_sf"/>
</dbReference>